<comment type="caution">
    <text evidence="4">The sequence shown here is derived from an EMBL/GenBank/DDBJ whole genome shotgun (WGS) entry which is preliminary data.</text>
</comment>
<dbReference type="EMBL" id="JAAGAX010000008">
    <property type="protein sequence ID" value="KAF2305326.1"/>
    <property type="molecule type" value="Genomic_DNA"/>
</dbReference>
<dbReference type="PROSITE" id="PS50110">
    <property type="entry name" value="RESPONSE_REGULATORY"/>
    <property type="match status" value="1"/>
</dbReference>
<evidence type="ECO:0000256" key="2">
    <source>
        <dbReference type="SAM" id="MobiDB-lite"/>
    </source>
</evidence>
<feature type="domain" description="Response regulatory" evidence="3">
    <location>
        <begin position="29"/>
        <end position="144"/>
    </location>
</feature>
<dbReference type="Gene3D" id="3.40.50.2300">
    <property type="match status" value="1"/>
</dbReference>
<dbReference type="InterPro" id="IPR001789">
    <property type="entry name" value="Sig_transdc_resp-reg_receiver"/>
</dbReference>
<dbReference type="AlphaFoldDB" id="A0A6A6LZ50"/>
<dbReference type="PANTHER" id="PTHR43228">
    <property type="entry name" value="TWO-COMPONENT RESPONSE REGULATOR"/>
    <property type="match status" value="1"/>
</dbReference>
<dbReference type="CDD" id="cd17546">
    <property type="entry name" value="REC_hyHK_CKI1_RcsC-like"/>
    <property type="match status" value="1"/>
</dbReference>
<dbReference type="SMART" id="SM00448">
    <property type="entry name" value="REC"/>
    <property type="match status" value="1"/>
</dbReference>
<dbReference type="InterPro" id="IPR011006">
    <property type="entry name" value="CheY-like_superfamily"/>
</dbReference>
<dbReference type="SUPFAM" id="SSF52172">
    <property type="entry name" value="CheY-like"/>
    <property type="match status" value="1"/>
</dbReference>
<dbReference type="InterPro" id="IPR052048">
    <property type="entry name" value="ST_Response_Regulator"/>
</dbReference>
<sequence>MSTSQNSTVIKEEIFDGNENHINNGNAFLVLVVDDDNVVRTIHKMMLEVKGMEVQLATNGKEAVDLHRVGACFNLILMDKDMPVMNGYQATKELRDMGVNCPIIGVTSSTEEAELEEFMEAGLDDCICKPLTIEKIACYLPGVASTSTANLGDDYDDYEEVEDENADRASNTNSNNTNVAS</sequence>
<feature type="compositionally biased region" description="Low complexity" evidence="2">
    <location>
        <begin position="170"/>
        <end position="181"/>
    </location>
</feature>
<evidence type="ECO:0000313" key="5">
    <source>
        <dbReference type="Proteomes" id="UP000467840"/>
    </source>
</evidence>
<evidence type="ECO:0000313" key="4">
    <source>
        <dbReference type="EMBL" id="KAF2305326.1"/>
    </source>
</evidence>
<dbReference type="GO" id="GO:0000160">
    <property type="term" value="P:phosphorelay signal transduction system"/>
    <property type="evidence" value="ECO:0007669"/>
    <property type="project" value="InterPro"/>
</dbReference>
<protein>
    <recommendedName>
        <fullName evidence="3">Response regulatory domain-containing protein</fullName>
    </recommendedName>
</protein>
<name>A0A6A6LZ50_HEVBR</name>
<keyword evidence="5" id="KW-1185">Reference proteome</keyword>
<proteinExistence type="predicted"/>
<evidence type="ECO:0000256" key="1">
    <source>
        <dbReference type="PROSITE-ProRule" id="PRU00169"/>
    </source>
</evidence>
<keyword evidence="1" id="KW-0597">Phosphoprotein</keyword>
<dbReference type="Pfam" id="PF00072">
    <property type="entry name" value="Response_reg"/>
    <property type="match status" value="1"/>
</dbReference>
<organism evidence="4 5">
    <name type="scientific">Hevea brasiliensis</name>
    <name type="common">Para rubber tree</name>
    <name type="synonym">Siphonia brasiliensis</name>
    <dbReference type="NCBI Taxonomy" id="3981"/>
    <lineage>
        <taxon>Eukaryota</taxon>
        <taxon>Viridiplantae</taxon>
        <taxon>Streptophyta</taxon>
        <taxon>Embryophyta</taxon>
        <taxon>Tracheophyta</taxon>
        <taxon>Spermatophyta</taxon>
        <taxon>Magnoliopsida</taxon>
        <taxon>eudicotyledons</taxon>
        <taxon>Gunneridae</taxon>
        <taxon>Pentapetalae</taxon>
        <taxon>rosids</taxon>
        <taxon>fabids</taxon>
        <taxon>Malpighiales</taxon>
        <taxon>Euphorbiaceae</taxon>
        <taxon>Crotonoideae</taxon>
        <taxon>Micrandreae</taxon>
        <taxon>Hevea</taxon>
    </lineage>
</organism>
<gene>
    <name evidence="4" type="ORF">GH714_003711</name>
</gene>
<accession>A0A6A6LZ50</accession>
<evidence type="ECO:0000259" key="3">
    <source>
        <dbReference type="PROSITE" id="PS50110"/>
    </source>
</evidence>
<feature type="modified residue" description="4-aspartylphosphate" evidence="1">
    <location>
        <position position="79"/>
    </location>
</feature>
<dbReference type="PANTHER" id="PTHR43228:SF1">
    <property type="entry name" value="TWO-COMPONENT RESPONSE REGULATOR ARR22"/>
    <property type="match status" value="1"/>
</dbReference>
<dbReference type="Proteomes" id="UP000467840">
    <property type="component" value="Chromosome 9"/>
</dbReference>
<feature type="region of interest" description="Disordered" evidence="2">
    <location>
        <begin position="161"/>
        <end position="181"/>
    </location>
</feature>
<reference evidence="4 5" key="1">
    <citation type="journal article" date="2020" name="Mol. Plant">
        <title>The Chromosome-Based Rubber Tree Genome Provides New Insights into Spurge Genome Evolution and Rubber Biosynthesis.</title>
        <authorList>
            <person name="Liu J."/>
            <person name="Shi C."/>
            <person name="Shi C.C."/>
            <person name="Li W."/>
            <person name="Zhang Q.J."/>
            <person name="Zhang Y."/>
            <person name="Li K."/>
            <person name="Lu H.F."/>
            <person name="Shi C."/>
            <person name="Zhu S.T."/>
            <person name="Xiao Z.Y."/>
            <person name="Nan H."/>
            <person name="Yue Y."/>
            <person name="Zhu X.G."/>
            <person name="Wu Y."/>
            <person name="Hong X.N."/>
            <person name="Fan G.Y."/>
            <person name="Tong Y."/>
            <person name="Zhang D."/>
            <person name="Mao C.L."/>
            <person name="Liu Y.L."/>
            <person name="Hao S.J."/>
            <person name="Liu W.Q."/>
            <person name="Lv M.Q."/>
            <person name="Zhang H.B."/>
            <person name="Liu Y."/>
            <person name="Hu-Tang G.R."/>
            <person name="Wang J.P."/>
            <person name="Wang J.H."/>
            <person name="Sun Y.H."/>
            <person name="Ni S.B."/>
            <person name="Chen W.B."/>
            <person name="Zhang X.C."/>
            <person name="Jiao Y.N."/>
            <person name="Eichler E.E."/>
            <person name="Li G.H."/>
            <person name="Liu X."/>
            <person name="Gao L.Z."/>
        </authorList>
    </citation>
    <scope>NUCLEOTIDE SEQUENCE [LARGE SCALE GENOMIC DNA]</scope>
    <source>
        <strain evidence="5">cv. GT1</strain>
        <tissue evidence="4">Leaf</tissue>
    </source>
</reference>